<dbReference type="Proteomes" id="UP000821845">
    <property type="component" value="Chromosome 8"/>
</dbReference>
<proteinExistence type="predicted"/>
<dbReference type="EMBL" id="CM023488">
    <property type="protein sequence ID" value="KAH6923349.1"/>
    <property type="molecule type" value="Genomic_DNA"/>
</dbReference>
<organism evidence="1 2">
    <name type="scientific">Hyalomma asiaticum</name>
    <name type="common">Tick</name>
    <dbReference type="NCBI Taxonomy" id="266040"/>
    <lineage>
        <taxon>Eukaryota</taxon>
        <taxon>Metazoa</taxon>
        <taxon>Ecdysozoa</taxon>
        <taxon>Arthropoda</taxon>
        <taxon>Chelicerata</taxon>
        <taxon>Arachnida</taxon>
        <taxon>Acari</taxon>
        <taxon>Parasitiformes</taxon>
        <taxon>Ixodida</taxon>
        <taxon>Ixodoidea</taxon>
        <taxon>Ixodidae</taxon>
        <taxon>Hyalomminae</taxon>
        <taxon>Hyalomma</taxon>
    </lineage>
</organism>
<protein>
    <submittedName>
        <fullName evidence="1">Uncharacterized protein</fullName>
    </submittedName>
</protein>
<sequence length="124" mass="13026">MSTTELPSSTADAVDTTSRALVPSAPPHRSPPLPLRSPPLSSVGSDTKASPSTGLVPYGIVSAGPSSALAAYQEHAAVLRDHLVAVEDSLDTVPPEDYPKLKEALLEASVLSLDWKNFSSHRKL</sequence>
<accession>A0ACB7RS59</accession>
<name>A0ACB7RS59_HYAAI</name>
<evidence type="ECO:0000313" key="1">
    <source>
        <dbReference type="EMBL" id="KAH6923349.1"/>
    </source>
</evidence>
<gene>
    <name evidence="1" type="ORF">HPB50_000434</name>
</gene>
<evidence type="ECO:0000313" key="2">
    <source>
        <dbReference type="Proteomes" id="UP000821845"/>
    </source>
</evidence>
<reference evidence="1" key="1">
    <citation type="submission" date="2020-05" db="EMBL/GenBank/DDBJ databases">
        <title>Large-scale comparative analyses of tick genomes elucidate their genetic diversity and vector capacities.</title>
        <authorList>
            <person name="Jia N."/>
            <person name="Wang J."/>
            <person name="Shi W."/>
            <person name="Du L."/>
            <person name="Sun Y."/>
            <person name="Zhan W."/>
            <person name="Jiang J."/>
            <person name="Wang Q."/>
            <person name="Zhang B."/>
            <person name="Ji P."/>
            <person name="Sakyi L.B."/>
            <person name="Cui X."/>
            <person name="Yuan T."/>
            <person name="Jiang B."/>
            <person name="Yang W."/>
            <person name="Lam T.T.-Y."/>
            <person name="Chang Q."/>
            <person name="Ding S."/>
            <person name="Wang X."/>
            <person name="Zhu J."/>
            <person name="Ruan X."/>
            <person name="Zhao L."/>
            <person name="Wei J."/>
            <person name="Que T."/>
            <person name="Du C."/>
            <person name="Cheng J."/>
            <person name="Dai P."/>
            <person name="Han X."/>
            <person name="Huang E."/>
            <person name="Gao Y."/>
            <person name="Liu J."/>
            <person name="Shao H."/>
            <person name="Ye R."/>
            <person name="Li L."/>
            <person name="Wei W."/>
            <person name="Wang X."/>
            <person name="Wang C."/>
            <person name="Yang T."/>
            <person name="Huo Q."/>
            <person name="Li W."/>
            <person name="Guo W."/>
            <person name="Chen H."/>
            <person name="Zhou L."/>
            <person name="Ni X."/>
            <person name="Tian J."/>
            <person name="Zhou Y."/>
            <person name="Sheng Y."/>
            <person name="Liu T."/>
            <person name="Pan Y."/>
            <person name="Xia L."/>
            <person name="Li J."/>
            <person name="Zhao F."/>
            <person name="Cao W."/>
        </authorList>
    </citation>
    <scope>NUCLEOTIDE SEQUENCE</scope>
    <source>
        <strain evidence="1">Hyas-2018</strain>
    </source>
</reference>
<comment type="caution">
    <text evidence="1">The sequence shown here is derived from an EMBL/GenBank/DDBJ whole genome shotgun (WGS) entry which is preliminary data.</text>
</comment>
<keyword evidence="2" id="KW-1185">Reference proteome</keyword>